<reference evidence="1 2" key="1">
    <citation type="submission" date="2016-11" db="EMBL/GenBank/DDBJ databases">
        <authorList>
            <person name="Jaros S."/>
            <person name="Januszkiewicz K."/>
            <person name="Wedrychowicz H."/>
        </authorList>
    </citation>
    <scope>NUCLEOTIDE SEQUENCE [LARGE SCALE GENOMIC DNA]</scope>
    <source>
        <strain evidence="1 2">DSM 26883</strain>
    </source>
</reference>
<name>A0A1M5BAF1_9BACE</name>
<sequence length="121" mass="13833">MGVVKGKHDSYEFLNNIMVSLMNVDASLSYPYLEMELHMSARDISAVKNGHNVCIYQYVRVINCIMDEIHLVILMKVLQKELKIALETHSDLVVGIVPHKNNGNCQPEEWMVVMCWEGVKV</sequence>
<evidence type="ECO:0000313" key="1">
    <source>
        <dbReference type="EMBL" id="SHF39307.1"/>
    </source>
</evidence>
<protein>
    <submittedName>
        <fullName evidence="1">Uncharacterized protein</fullName>
    </submittedName>
</protein>
<dbReference type="Proteomes" id="UP000184436">
    <property type="component" value="Unassembled WGS sequence"/>
</dbReference>
<gene>
    <name evidence="1" type="ORF">SAMN05444349_11828</name>
</gene>
<evidence type="ECO:0000313" key="2">
    <source>
        <dbReference type="Proteomes" id="UP000184436"/>
    </source>
</evidence>
<dbReference type="RefSeq" id="WP_025075267.1">
    <property type="nucleotide sequence ID" value="NZ_FQVD01000018.1"/>
</dbReference>
<keyword evidence="2" id="KW-1185">Reference proteome</keyword>
<dbReference type="STRING" id="871325.SAMN05444349_11828"/>
<proteinExistence type="predicted"/>
<dbReference type="AlphaFoldDB" id="A0A1M5BAF1"/>
<organism evidence="1 2">
    <name type="scientific">Bacteroides faecichinchillae</name>
    <dbReference type="NCBI Taxonomy" id="871325"/>
    <lineage>
        <taxon>Bacteria</taxon>
        <taxon>Pseudomonadati</taxon>
        <taxon>Bacteroidota</taxon>
        <taxon>Bacteroidia</taxon>
        <taxon>Bacteroidales</taxon>
        <taxon>Bacteroidaceae</taxon>
        <taxon>Bacteroides</taxon>
    </lineage>
</organism>
<accession>A0A1M5BAF1</accession>
<dbReference type="EMBL" id="FQVD01000018">
    <property type="protein sequence ID" value="SHF39307.1"/>
    <property type="molecule type" value="Genomic_DNA"/>
</dbReference>
<dbReference type="OrthoDB" id="1029794at2"/>